<dbReference type="InterPro" id="IPR029068">
    <property type="entry name" value="Glyas_Bleomycin-R_OHBP_Dase"/>
</dbReference>
<name>A0A0B5F2T1_9BURK</name>
<dbReference type="EMBL" id="RWHX01000016">
    <property type="protein sequence ID" value="RSK81704.1"/>
    <property type="molecule type" value="Genomic_DNA"/>
</dbReference>
<feature type="domain" description="VOC" evidence="1">
    <location>
        <begin position="1"/>
        <end position="126"/>
    </location>
</feature>
<evidence type="ECO:0000313" key="5">
    <source>
        <dbReference type="Proteomes" id="UP000364291"/>
    </source>
</evidence>
<dbReference type="AlphaFoldDB" id="A0A0B5F2T1"/>
<dbReference type="OrthoDB" id="9800438at2"/>
<proteinExistence type="predicted"/>
<dbReference type="Proteomes" id="UP000270216">
    <property type="component" value="Unassembled WGS sequence"/>
</dbReference>
<reference evidence="3 5" key="2">
    <citation type="submission" date="2019-08" db="EMBL/GenBank/DDBJ databases">
        <authorList>
            <person name="Peeters C."/>
        </authorList>
    </citation>
    <scope>NUCLEOTIDE SEQUENCE [LARGE SCALE GENOMIC DNA]</scope>
    <source>
        <strain evidence="3 5">LMG 18089</strain>
    </source>
</reference>
<protein>
    <submittedName>
        <fullName evidence="3">VOC family protein</fullName>
    </submittedName>
</protein>
<dbReference type="InterPro" id="IPR004360">
    <property type="entry name" value="Glyas_Fos-R_dOase_dom"/>
</dbReference>
<reference evidence="2 4" key="1">
    <citation type="submission" date="2018-12" db="EMBL/GenBank/DDBJ databases">
        <title>Whole genome sequence of a Pandoraea apista isolate from a patient with cystic fibrosis.</title>
        <authorList>
            <person name="Kenna D.T."/>
            <person name="Turton J.F."/>
        </authorList>
    </citation>
    <scope>NUCLEOTIDE SEQUENCE [LARGE SCALE GENOMIC DNA]</scope>
    <source>
        <strain evidence="2 4">Pa13324</strain>
    </source>
</reference>
<dbReference type="Pfam" id="PF00903">
    <property type="entry name" value="Glyoxalase"/>
    <property type="match status" value="1"/>
</dbReference>
<dbReference type="EMBL" id="CABPSX010000001">
    <property type="protein sequence ID" value="VVG69697.1"/>
    <property type="molecule type" value="Genomic_DNA"/>
</dbReference>
<sequence>MIRYATLGTNNLENATVFYNRVLAPLDLHPTPFSNETFYGRKGAASEEVVLAVTLPFDGAPATHGNGTMIALHAASKQQVDAAYSAAMAQGGQCEGAPGPRPDYHPRMYVAYFRDLDGNKLAVVHFEPVRDKH</sequence>
<organism evidence="3 5">
    <name type="scientific">Pandoraea apista</name>
    <dbReference type="NCBI Taxonomy" id="93218"/>
    <lineage>
        <taxon>Bacteria</taxon>
        <taxon>Pseudomonadati</taxon>
        <taxon>Pseudomonadota</taxon>
        <taxon>Betaproteobacteria</taxon>
        <taxon>Burkholderiales</taxon>
        <taxon>Burkholderiaceae</taxon>
        <taxon>Pandoraea</taxon>
    </lineage>
</organism>
<accession>A0A0B5F2T1</accession>
<evidence type="ECO:0000313" key="2">
    <source>
        <dbReference type="EMBL" id="RSK81704.1"/>
    </source>
</evidence>
<dbReference type="PROSITE" id="PS51819">
    <property type="entry name" value="VOC"/>
    <property type="match status" value="1"/>
</dbReference>
<dbReference type="SUPFAM" id="SSF54593">
    <property type="entry name" value="Glyoxalase/Bleomycin resistance protein/Dihydroxybiphenyl dioxygenase"/>
    <property type="match status" value="1"/>
</dbReference>
<dbReference type="PANTHER" id="PTHR35006:SF1">
    <property type="entry name" value="BLL2941 PROTEIN"/>
    <property type="match status" value="1"/>
</dbReference>
<dbReference type="RefSeq" id="WP_042114133.1">
    <property type="nucleotide sequence ID" value="NZ_CALMDT010000006.1"/>
</dbReference>
<dbReference type="Proteomes" id="UP000364291">
    <property type="component" value="Unassembled WGS sequence"/>
</dbReference>
<gene>
    <name evidence="2" type="ORF">EJE83_11005</name>
    <name evidence="3" type="ORF">PAP18089_00654</name>
</gene>
<dbReference type="PANTHER" id="PTHR35006">
    <property type="entry name" value="GLYOXALASE FAMILY PROTEIN (AFU_ORTHOLOGUE AFUA_5G14830)"/>
    <property type="match status" value="1"/>
</dbReference>
<dbReference type="STRING" id="93218.XM39_11075"/>
<dbReference type="InterPro" id="IPR037523">
    <property type="entry name" value="VOC_core"/>
</dbReference>
<dbReference type="CDD" id="cd07262">
    <property type="entry name" value="VOC_like"/>
    <property type="match status" value="1"/>
</dbReference>
<dbReference type="Gene3D" id="3.10.180.10">
    <property type="entry name" value="2,3-Dihydroxybiphenyl 1,2-Dioxygenase, domain 1"/>
    <property type="match status" value="1"/>
</dbReference>
<evidence type="ECO:0000313" key="3">
    <source>
        <dbReference type="EMBL" id="VVG69697.1"/>
    </source>
</evidence>
<dbReference type="GeneID" id="47016688"/>
<evidence type="ECO:0000259" key="1">
    <source>
        <dbReference type="PROSITE" id="PS51819"/>
    </source>
</evidence>
<keyword evidence="4" id="KW-1185">Reference proteome</keyword>
<evidence type="ECO:0000313" key="4">
    <source>
        <dbReference type="Proteomes" id="UP000270216"/>
    </source>
</evidence>
<dbReference type="KEGG" id="papi:SG18_10875"/>